<accession>A0A7C4RSP5</accession>
<dbReference type="InterPro" id="IPR029044">
    <property type="entry name" value="Nucleotide-diphossugar_trans"/>
</dbReference>
<dbReference type="Pfam" id="PF01636">
    <property type="entry name" value="APH"/>
    <property type="match status" value="1"/>
</dbReference>
<sequence length="573" mass="65273">MKALVLAAGYGKRLQPYTLHTPKPLFPIAGKPLLEHILTSLEEAGCDGALVNTHHLPHRIMDFLEHRSFRMPVHSIHEPEILGTAGAIRNAASFLDDRPFLVINADIFTDVDLRTVYEVHRTSGSLTTMVLVDWQEVNTVWVNERGWVCGFDRVEDTAERWKGLKRTFSGIQVLDPKVLTWIPPGYQESVPLYRRLIEMGVPPRAFFLPKTNTWWDIGSVDRYRQVAREQMAREAFRRLGSSDQASSIGWCALPGDGSDRSWYRLLSGGQSLILVDHGIAEPGPRCTEAESWIHIAAHLMKHRVPVPQPVSADAFSGIIVMKDWGDRHFQNAIRNAGTTSRRRKWYERLMEALARMGLLAVEGFDPDWCWQTPRYDERLILEKECGYFRSAFLEGWLGMKGLADTLEEEFISLAVRTMEHAVIGLVHRDMQSRNVMVHDEDLCFIDFQGARIGPVQYDPASLAVDPYVPLTPAERDALPSLYLKTAERLRPIDRDRFEKGFRMCCITRNLQILGAFAFLSQVKGKRHFEAFIPDAIATLERNLHRDYARDFPNLCQVVASAREAVNRRIPCDG</sequence>
<evidence type="ECO:0000259" key="1">
    <source>
        <dbReference type="Pfam" id="PF00483"/>
    </source>
</evidence>
<reference evidence="3" key="1">
    <citation type="journal article" date="2020" name="mSystems">
        <title>Genome- and Community-Level Interaction Insights into Carbon Utilization and Element Cycling Functions of Hydrothermarchaeota in Hydrothermal Sediment.</title>
        <authorList>
            <person name="Zhou Z."/>
            <person name="Liu Y."/>
            <person name="Xu W."/>
            <person name="Pan J."/>
            <person name="Luo Z.H."/>
            <person name="Li M."/>
        </authorList>
    </citation>
    <scope>NUCLEOTIDE SEQUENCE [LARGE SCALE GENOMIC DNA]</scope>
    <source>
        <strain evidence="3">SpSt-477</strain>
    </source>
</reference>
<dbReference type="AlphaFoldDB" id="A0A7C4RSP5"/>
<dbReference type="SUPFAM" id="SSF53448">
    <property type="entry name" value="Nucleotide-diphospho-sugar transferases"/>
    <property type="match status" value="1"/>
</dbReference>
<dbReference type="InterPro" id="IPR011009">
    <property type="entry name" value="Kinase-like_dom_sf"/>
</dbReference>
<dbReference type="Gene3D" id="3.30.200.20">
    <property type="entry name" value="Phosphorylase Kinase, domain 1"/>
    <property type="match status" value="1"/>
</dbReference>
<dbReference type="SUPFAM" id="SSF56112">
    <property type="entry name" value="Protein kinase-like (PK-like)"/>
    <property type="match status" value="1"/>
</dbReference>
<dbReference type="Gene3D" id="3.90.550.10">
    <property type="entry name" value="Spore Coat Polysaccharide Biosynthesis Protein SpsA, Chain A"/>
    <property type="match status" value="1"/>
</dbReference>
<protein>
    <recommendedName>
        <fullName evidence="4">Aminoglycoside phosphotransferase</fullName>
    </recommendedName>
</protein>
<evidence type="ECO:0000313" key="3">
    <source>
        <dbReference type="EMBL" id="HGU32338.1"/>
    </source>
</evidence>
<dbReference type="PANTHER" id="PTHR22572">
    <property type="entry name" value="SUGAR-1-PHOSPHATE GUANYL TRANSFERASE"/>
    <property type="match status" value="1"/>
</dbReference>
<evidence type="ECO:0008006" key="4">
    <source>
        <dbReference type="Google" id="ProtNLM"/>
    </source>
</evidence>
<dbReference type="Pfam" id="PF00483">
    <property type="entry name" value="NTP_transferase"/>
    <property type="match status" value="1"/>
</dbReference>
<name>A0A7C4RSP5_9BACT</name>
<dbReference type="Gene3D" id="3.90.1200.10">
    <property type="match status" value="1"/>
</dbReference>
<comment type="caution">
    <text evidence="3">The sequence shown here is derived from an EMBL/GenBank/DDBJ whole genome shotgun (WGS) entry which is preliminary data.</text>
</comment>
<feature type="domain" description="Aminoglycoside phosphotransferase" evidence="2">
    <location>
        <begin position="252"/>
        <end position="491"/>
    </location>
</feature>
<organism evidence="3">
    <name type="scientific">Desulfatirhabdium butyrativorans</name>
    <dbReference type="NCBI Taxonomy" id="340467"/>
    <lineage>
        <taxon>Bacteria</taxon>
        <taxon>Pseudomonadati</taxon>
        <taxon>Thermodesulfobacteriota</taxon>
        <taxon>Desulfobacteria</taxon>
        <taxon>Desulfobacterales</taxon>
        <taxon>Desulfatirhabdiaceae</taxon>
        <taxon>Desulfatirhabdium</taxon>
    </lineage>
</organism>
<dbReference type="EMBL" id="DSUH01000131">
    <property type="protein sequence ID" value="HGU32338.1"/>
    <property type="molecule type" value="Genomic_DNA"/>
</dbReference>
<gene>
    <name evidence="3" type="ORF">ENS29_05725</name>
</gene>
<evidence type="ECO:0000259" key="2">
    <source>
        <dbReference type="Pfam" id="PF01636"/>
    </source>
</evidence>
<dbReference type="CDD" id="cd06422">
    <property type="entry name" value="NTP_transferase_like_1"/>
    <property type="match status" value="1"/>
</dbReference>
<dbReference type="InterPro" id="IPR050486">
    <property type="entry name" value="Mannose-1P_guanyltransferase"/>
</dbReference>
<dbReference type="InterPro" id="IPR002575">
    <property type="entry name" value="Aminoglycoside_PTrfase"/>
</dbReference>
<proteinExistence type="predicted"/>
<dbReference type="InterPro" id="IPR005835">
    <property type="entry name" value="NTP_transferase_dom"/>
</dbReference>
<feature type="domain" description="Nucleotidyl transferase" evidence="1">
    <location>
        <begin position="2"/>
        <end position="229"/>
    </location>
</feature>